<dbReference type="AlphaFoldDB" id="A0A1I7W8W3"/>
<proteinExistence type="predicted"/>
<organism evidence="1 2">
    <name type="scientific">Heterorhabditis bacteriophora</name>
    <name type="common">Entomopathogenic nematode worm</name>
    <dbReference type="NCBI Taxonomy" id="37862"/>
    <lineage>
        <taxon>Eukaryota</taxon>
        <taxon>Metazoa</taxon>
        <taxon>Ecdysozoa</taxon>
        <taxon>Nematoda</taxon>
        <taxon>Chromadorea</taxon>
        <taxon>Rhabditida</taxon>
        <taxon>Rhabditina</taxon>
        <taxon>Rhabditomorpha</taxon>
        <taxon>Strongyloidea</taxon>
        <taxon>Heterorhabditidae</taxon>
        <taxon>Heterorhabditis</taxon>
    </lineage>
</organism>
<dbReference type="WBParaSite" id="Hba_01068">
    <property type="protein sequence ID" value="Hba_01068"/>
    <property type="gene ID" value="Hba_01068"/>
</dbReference>
<sequence length="70" mass="7797">MVGAVIGIYNGKVFNQVLEPRIALNGTSKYMIMYNSSGMSQFLLVVNRSWFGYVLLLSESSCTENTLLAR</sequence>
<evidence type="ECO:0000313" key="1">
    <source>
        <dbReference type="Proteomes" id="UP000095283"/>
    </source>
</evidence>
<reference evidence="2" key="1">
    <citation type="submission" date="2016-11" db="UniProtKB">
        <authorList>
            <consortium name="WormBaseParasite"/>
        </authorList>
    </citation>
    <scope>IDENTIFICATION</scope>
</reference>
<dbReference type="Proteomes" id="UP000095283">
    <property type="component" value="Unplaced"/>
</dbReference>
<protein>
    <submittedName>
        <fullName evidence="2">Uncharacterized protein</fullName>
    </submittedName>
</protein>
<keyword evidence="1" id="KW-1185">Reference proteome</keyword>
<evidence type="ECO:0000313" key="2">
    <source>
        <dbReference type="WBParaSite" id="Hba_01068"/>
    </source>
</evidence>
<name>A0A1I7W8W3_HETBA</name>
<accession>A0A1I7W8W3</accession>